<gene>
    <name evidence="9" type="ORF">SAMN04488557_1889</name>
</gene>
<dbReference type="GO" id="GO:0051537">
    <property type="term" value="F:2 iron, 2 sulfur cluster binding"/>
    <property type="evidence" value="ECO:0007669"/>
    <property type="project" value="UniProtKB-KW"/>
</dbReference>
<evidence type="ECO:0000256" key="6">
    <source>
        <dbReference type="ARBA" id="ARBA00023014"/>
    </source>
</evidence>
<dbReference type="InterPro" id="IPR054582">
    <property type="entry name" value="DmmA-like_N"/>
</dbReference>
<organism evidence="9 10">
    <name type="scientific">Hyphomicrobium facile</name>
    <dbReference type="NCBI Taxonomy" id="51670"/>
    <lineage>
        <taxon>Bacteria</taxon>
        <taxon>Pseudomonadati</taxon>
        <taxon>Pseudomonadota</taxon>
        <taxon>Alphaproteobacteria</taxon>
        <taxon>Hyphomicrobiales</taxon>
        <taxon>Hyphomicrobiaceae</taxon>
        <taxon>Hyphomicrobium</taxon>
    </lineage>
</organism>
<dbReference type="STRING" id="51670.SAMN04488557_1889"/>
<evidence type="ECO:0000313" key="10">
    <source>
        <dbReference type="Proteomes" id="UP000199423"/>
    </source>
</evidence>
<dbReference type="InterPro" id="IPR048037">
    <property type="entry name" value="DmmA-like_C"/>
</dbReference>
<evidence type="ECO:0000256" key="3">
    <source>
        <dbReference type="ARBA" id="ARBA00022723"/>
    </source>
</evidence>
<keyword evidence="10" id="KW-1185">Reference proteome</keyword>
<keyword evidence="1" id="KW-0285">Flavoprotein</keyword>
<name>A0A1I7NF22_9HYPH</name>
<feature type="domain" description="Dimethylamine monooxygenase subunit DmmA-like N-terminal" evidence="8">
    <location>
        <begin position="5"/>
        <end position="128"/>
    </location>
</feature>
<accession>A0A1I7NF22</accession>
<dbReference type="RefSeq" id="WP_092867343.1">
    <property type="nucleotide sequence ID" value="NZ_FPCH01000002.1"/>
</dbReference>
<evidence type="ECO:0000256" key="1">
    <source>
        <dbReference type="ARBA" id="ARBA00022630"/>
    </source>
</evidence>
<dbReference type="Proteomes" id="UP000199423">
    <property type="component" value="Unassembled WGS sequence"/>
</dbReference>
<dbReference type="Pfam" id="PF22289">
    <property type="entry name" value="DmmA-like_C"/>
    <property type="match status" value="1"/>
</dbReference>
<keyword evidence="4" id="KW-0560">Oxidoreductase</keyword>
<dbReference type="OrthoDB" id="6955242at2"/>
<evidence type="ECO:0000256" key="5">
    <source>
        <dbReference type="ARBA" id="ARBA00023004"/>
    </source>
</evidence>
<evidence type="ECO:0000313" key="9">
    <source>
        <dbReference type="EMBL" id="SFV33240.1"/>
    </source>
</evidence>
<protein>
    <submittedName>
        <fullName evidence="9">Uncharacterized protein</fullName>
    </submittedName>
</protein>
<keyword evidence="6" id="KW-0411">Iron-sulfur</keyword>
<keyword evidence="2" id="KW-0001">2Fe-2S</keyword>
<dbReference type="GO" id="GO:0046872">
    <property type="term" value="F:metal ion binding"/>
    <property type="evidence" value="ECO:0007669"/>
    <property type="project" value="UniProtKB-KW"/>
</dbReference>
<dbReference type="GO" id="GO:0016491">
    <property type="term" value="F:oxidoreductase activity"/>
    <property type="evidence" value="ECO:0007669"/>
    <property type="project" value="UniProtKB-KW"/>
</dbReference>
<reference evidence="10" key="1">
    <citation type="submission" date="2016-10" db="EMBL/GenBank/DDBJ databases">
        <authorList>
            <person name="Varghese N."/>
            <person name="Submissions S."/>
        </authorList>
    </citation>
    <scope>NUCLEOTIDE SEQUENCE [LARGE SCALE GENOMIC DNA]</scope>
    <source>
        <strain evidence="10">DSM 1565</strain>
    </source>
</reference>
<evidence type="ECO:0000256" key="4">
    <source>
        <dbReference type="ARBA" id="ARBA00023002"/>
    </source>
</evidence>
<keyword evidence="3" id="KW-0479">Metal-binding</keyword>
<evidence type="ECO:0000259" key="7">
    <source>
        <dbReference type="Pfam" id="PF22289"/>
    </source>
</evidence>
<dbReference type="NCBIfam" id="NF041259">
    <property type="entry name" value="mono_DmmA_fam"/>
    <property type="match status" value="1"/>
</dbReference>
<keyword evidence="5" id="KW-0408">Iron</keyword>
<dbReference type="EMBL" id="FPCH01000002">
    <property type="protein sequence ID" value="SFV33240.1"/>
    <property type="molecule type" value="Genomic_DNA"/>
</dbReference>
<dbReference type="Pfam" id="PF22290">
    <property type="entry name" value="DmmA-like_N"/>
    <property type="match status" value="1"/>
</dbReference>
<sequence>MTVSTIKSRPIYPGLSPDLNARRNIIVCDKAGAAAVAELFSRAGSAFAERATIILADSLSATETQTLSRDLAPAAVEIQPTLADGIARLRQLLETAPMGLRLYAAGSEPLIGLVVQAGLDFSIDHLSIRTEHRGSLKRRVQCVHCKTFIEDVTTNPVKCTGCGLTLLVRDHYSRRLAAFQGVCIDAEVPGEVPPTEALYL</sequence>
<proteinExistence type="predicted"/>
<dbReference type="AlphaFoldDB" id="A0A1I7NF22"/>
<evidence type="ECO:0000256" key="2">
    <source>
        <dbReference type="ARBA" id="ARBA00022714"/>
    </source>
</evidence>
<feature type="domain" description="Dimethylamine monooxygenase subunit DmmA-like C-terminal" evidence="7">
    <location>
        <begin position="139"/>
        <end position="182"/>
    </location>
</feature>
<evidence type="ECO:0000259" key="8">
    <source>
        <dbReference type="Pfam" id="PF22290"/>
    </source>
</evidence>